<sequence length="367" mass="41380">MNDSLLQSESIFVPLDTSMDIDTIASQSFLINSFETDVPHSVISKPKTPQKITMTQEQAFKLLHIAASIIQSKFKGYLQRKRYQSLLKENKAATKIQALWRGYRTRNLDVKIIKIKHDLLAKKFHEYILSQEEQRDMLINVMLELSRNLQELKMTNNPTTSVAEKPSPEPEASQNNNSDSRLTIDQITDIRTDTTVLDDSLEDVPENEFNDEYENTNCVPLETNSATNSVDKTPLERSTVPCPSNAESSLVENNITNSPSEKFSLVMNNVTNCSPEEALPEPNSPEKGPLDYITDSDDEIDTEDELPQVLRMRNQKPSNDRPPKELRTNDSGEKNVNDDSAVEKDTTTSPVELNNIVITISSSDDDD</sequence>
<feature type="compositionally biased region" description="Polar residues" evidence="1">
    <location>
        <begin position="215"/>
        <end position="231"/>
    </location>
</feature>
<accession>A0A7M5WWV4</accession>
<evidence type="ECO:0000256" key="1">
    <source>
        <dbReference type="SAM" id="MobiDB-lite"/>
    </source>
</evidence>
<organism evidence="2 3">
    <name type="scientific">Clytia hemisphaerica</name>
    <dbReference type="NCBI Taxonomy" id="252671"/>
    <lineage>
        <taxon>Eukaryota</taxon>
        <taxon>Metazoa</taxon>
        <taxon>Cnidaria</taxon>
        <taxon>Hydrozoa</taxon>
        <taxon>Hydroidolina</taxon>
        <taxon>Leptothecata</taxon>
        <taxon>Obeliida</taxon>
        <taxon>Clytiidae</taxon>
        <taxon>Clytia</taxon>
    </lineage>
</organism>
<dbReference type="CDD" id="cd23767">
    <property type="entry name" value="IQCD"/>
    <property type="match status" value="2"/>
</dbReference>
<dbReference type="EnsemblMetazoa" id="CLYHEMT014028.1">
    <property type="protein sequence ID" value="CLYHEMP014028.1"/>
    <property type="gene ID" value="CLYHEMG014028"/>
</dbReference>
<proteinExistence type="predicted"/>
<dbReference type="OrthoDB" id="5989345at2759"/>
<reference evidence="2" key="1">
    <citation type="submission" date="2021-01" db="UniProtKB">
        <authorList>
            <consortium name="EnsemblMetazoa"/>
        </authorList>
    </citation>
    <scope>IDENTIFICATION</scope>
</reference>
<feature type="compositionally biased region" description="Polar residues" evidence="1">
    <location>
        <begin position="241"/>
        <end position="253"/>
    </location>
</feature>
<dbReference type="SMART" id="SM00015">
    <property type="entry name" value="IQ"/>
    <property type="match status" value="2"/>
</dbReference>
<dbReference type="PROSITE" id="PS50096">
    <property type="entry name" value="IQ"/>
    <property type="match status" value="2"/>
</dbReference>
<feature type="compositionally biased region" description="Polar residues" evidence="1">
    <location>
        <begin position="172"/>
        <end position="181"/>
    </location>
</feature>
<dbReference type="InterPro" id="IPR000048">
    <property type="entry name" value="IQ_motif_EF-hand-BS"/>
</dbReference>
<feature type="region of interest" description="Disordered" evidence="1">
    <location>
        <begin position="154"/>
        <end position="253"/>
    </location>
</feature>
<protein>
    <submittedName>
        <fullName evidence="2">Uncharacterized protein</fullName>
    </submittedName>
</protein>
<dbReference type="AlphaFoldDB" id="A0A7M5WWV4"/>
<name>A0A7M5WWV4_9CNID</name>
<dbReference type="SUPFAM" id="SSF52540">
    <property type="entry name" value="P-loop containing nucleoside triphosphate hydrolases"/>
    <property type="match status" value="1"/>
</dbReference>
<feature type="region of interest" description="Disordered" evidence="1">
    <location>
        <begin position="273"/>
        <end position="367"/>
    </location>
</feature>
<feature type="compositionally biased region" description="Acidic residues" evidence="1">
    <location>
        <begin position="199"/>
        <end position="214"/>
    </location>
</feature>
<feature type="compositionally biased region" description="Low complexity" evidence="1">
    <location>
        <begin position="183"/>
        <end position="195"/>
    </location>
</feature>
<dbReference type="Pfam" id="PF00612">
    <property type="entry name" value="IQ"/>
    <property type="match status" value="2"/>
</dbReference>
<evidence type="ECO:0000313" key="3">
    <source>
        <dbReference type="Proteomes" id="UP000594262"/>
    </source>
</evidence>
<feature type="compositionally biased region" description="Polar residues" evidence="1">
    <location>
        <begin position="347"/>
        <end position="360"/>
    </location>
</feature>
<dbReference type="Proteomes" id="UP000594262">
    <property type="component" value="Unplaced"/>
</dbReference>
<feature type="compositionally biased region" description="Basic and acidic residues" evidence="1">
    <location>
        <begin position="318"/>
        <end position="346"/>
    </location>
</feature>
<keyword evidence="3" id="KW-1185">Reference proteome</keyword>
<feature type="compositionally biased region" description="Acidic residues" evidence="1">
    <location>
        <begin position="294"/>
        <end position="306"/>
    </location>
</feature>
<evidence type="ECO:0000313" key="2">
    <source>
        <dbReference type="EnsemblMetazoa" id="CLYHEMP014028.1"/>
    </source>
</evidence>
<dbReference type="InterPro" id="IPR027417">
    <property type="entry name" value="P-loop_NTPase"/>
</dbReference>
<dbReference type="Gene3D" id="1.20.5.190">
    <property type="match status" value="1"/>
</dbReference>